<protein>
    <submittedName>
        <fullName evidence="6">Por secretion system C-terminal sorting domain-containing protein</fullName>
    </submittedName>
</protein>
<feature type="signal peptide" evidence="4">
    <location>
        <begin position="1"/>
        <end position="23"/>
    </location>
</feature>
<dbReference type="InterPro" id="IPR026444">
    <property type="entry name" value="Secre_tail"/>
</dbReference>
<dbReference type="RefSeq" id="WP_079667155.1">
    <property type="nucleotide sequence ID" value="NZ_FUYZ01000006.1"/>
</dbReference>
<evidence type="ECO:0000259" key="5">
    <source>
        <dbReference type="Pfam" id="PF18962"/>
    </source>
</evidence>
<dbReference type="PANTHER" id="PTHR48057">
    <property type="entry name" value="LEUCINE-RICH REPEAT SERINE/THREONINE-PROTEIN KINASE 1"/>
    <property type="match status" value="1"/>
</dbReference>
<reference evidence="6 7" key="1">
    <citation type="submission" date="2017-02" db="EMBL/GenBank/DDBJ databases">
        <authorList>
            <person name="Peterson S.W."/>
        </authorList>
    </citation>
    <scope>NUCLEOTIDE SEQUENCE [LARGE SCALE GENOMIC DNA]</scope>
    <source>
        <strain evidence="6 7">DSM 22323</strain>
    </source>
</reference>
<keyword evidence="1" id="KW-0433">Leucine-rich repeat</keyword>
<sequence>MKKTLLFILISNFIWAQWSISNAQRNALVSLYDNTNGQNWNRTWDLSKDPRTWFGITVKNGDVVQISLNNNALKGVFPSNLALFTKLQKLDLGNNELNGEVAPSLSSLATLTVLDISNNRLSGDPSARISGLTNLEDLSIGGNNFEVSDLNASLQNFSKLKSLNLSQMQLTEIPAKISTFSNLQQLDLSNNQLTSGFNRLGSLIFLQDLNLSNNQLNNIPAEVATLIKLIKLDLSHNNISNYSNLGNALSLEQLNIADNKLEQIPSKITTLPNLLNLNLNQNNIKSGLSNLSQLKKLQQLSIDDNDLRGSFPTELLNIPSLLMLSIRDNHLDGSIPSNLPPIIDLSNNRFTKQAIEAQFANLNFNYDSFYYSPQRYDGPAEVLGVIGQPASLYQSLSGTDYSFTWFKNLDENMNIGTENLFFNEVKSEDYATYTVEAFTYKKIGNNLMQLSLFREPIKLTDKLGVEDPSRSIKIFPNPTTDFINILATNKSIEKVLIYDLSGKQVMSTTATRINVSRLPSGVYMLNIKTENGIKNFKFIKQ</sequence>
<dbReference type="SUPFAM" id="SSF52047">
    <property type="entry name" value="RNI-like"/>
    <property type="match status" value="1"/>
</dbReference>
<evidence type="ECO:0000256" key="4">
    <source>
        <dbReference type="SAM" id="SignalP"/>
    </source>
</evidence>
<evidence type="ECO:0000256" key="3">
    <source>
        <dbReference type="ARBA" id="ARBA00022737"/>
    </source>
</evidence>
<dbReference type="SMART" id="SM00369">
    <property type="entry name" value="LRR_TYP"/>
    <property type="match status" value="6"/>
</dbReference>
<dbReference type="Pfam" id="PF18962">
    <property type="entry name" value="Por_Secre_tail"/>
    <property type="match status" value="1"/>
</dbReference>
<gene>
    <name evidence="6" type="ORF">SAMN05660477_01913</name>
</gene>
<dbReference type="EMBL" id="FUYZ01000006">
    <property type="protein sequence ID" value="SKB93601.1"/>
    <property type="molecule type" value="Genomic_DNA"/>
</dbReference>
<feature type="chain" id="PRO_5012866115" evidence="4">
    <location>
        <begin position="24"/>
        <end position="541"/>
    </location>
</feature>
<proteinExistence type="predicted"/>
<accession>A0A1T5FBR0</accession>
<evidence type="ECO:0000256" key="2">
    <source>
        <dbReference type="ARBA" id="ARBA00022729"/>
    </source>
</evidence>
<dbReference type="Proteomes" id="UP000191112">
    <property type="component" value="Unassembled WGS sequence"/>
</dbReference>
<evidence type="ECO:0000256" key="1">
    <source>
        <dbReference type="ARBA" id="ARBA00022614"/>
    </source>
</evidence>
<dbReference type="Gene3D" id="3.80.10.10">
    <property type="entry name" value="Ribonuclease Inhibitor"/>
    <property type="match status" value="2"/>
</dbReference>
<keyword evidence="7" id="KW-1185">Reference proteome</keyword>
<dbReference type="SMART" id="SM00365">
    <property type="entry name" value="LRR_SD22"/>
    <property type="match status" value="5"/>
</dbReference>
<dbReference type="PANTHER" id="PTHR48057:SF7">
    <property type="entry name" value="LEUCINE-RICH REPEAT SERINE_THREONINE-PROTEIN KINASE 1"/>
    <property type="match status" value="1"/>
</dbReference>
<evidence type="ECO:0000313" key="7">
    <source>
        <dbReference type="Proteomes" id="UP000191112"/>
    </source>
</evidence>
<dbReference type="InterPro" id="IPR001611">
    <property type="entry name" value="Leu-rich_rpt"/>
</dbReference>
<evidence type="ECO:0000313" key="6">
    <source>
        <dbReference type="EMBL" id="SKB93601.1"/>
    </source>
</evidence>
<keyword evidence="2 4" id="KW-0732">Signal</keyword>
<dbReference type="InterPro" id="IPR032675">
    <property type="entry name" value="LRR_dom_sf"/>
</dbReference>
<dbReference type="InterPro" id="IPR052595">
    <property type="entry name" value="LRRC69/RLP"/>
</dbReference>
<dbReference type="AlphaFoldDB" id="A0A1T5FBR0"/>
<name>A0A1T5FBR0_9FLAO</name>
<dbReference type="Pfam" id="PF00560">
    <property type="entry name" value="LRR_1"/>
    <property type="match status" value="4"/>
</dbReference>
<feature type="domain" description="Secretion system C-terminal sorting" evidence="5">
    <location>
        <begin position="474"/>
        <end position="535"/>
    </location>
</feature>
<organism evidence="6 7">
    <name type="scientific">Soonwooa buanensis</name>
    <dbReference type="NCBI Taxonomy" id="619805"/>
    <lineage>
        <taxon>Bacteria</taxon>
        <taxon>Pseudomonadati</taxon>
        <taxon>Bacteroidota</taxon>
        <taxon>Flavobacteriia</taxon>
        <taxon>Flavobacteriales</taxon>
        <taxon>Weeksellaceae</taxon>
        <taxon>Chryseobacterium group</taxon>
        <taxon>Soonwooa</taxon>
    </lineage>
</organism>
<dbReference type="PRINTS" id="PR00019">
    <property type="entry name" value="LEURICHRPT"/>
</dbReference>
<dbReference type="PROSITE" id="PS51450">
    <property type="entry name" value="LRR"/>
    <property type="match status" value="5"/>
</dbReference>
<dbReference type="OrthoDB" id="627712at2"/>
<dbReference type="STRING" id="619805.SAMN05660477_01913"/>
<dbReference type="NCBIfam" id="TIGR04183">
    <property type="entry name" value="Por_Secre_tail"/>
    <property type="match status" value="1"/>
</dbReference>
<dbReference type="InterPro" id="IPR003591">
    <property type="entry name" value="Leu-rich_rpt_typical-subtyp"/>
</dbReference>
<keyword evidence="3" id="KW-0677">Repeat</keyword>